<evidence type="ECO:0000256" key="3">
    <source>
        <dbReference type="ARBA" id="ARBA00043995"/>
    </source>
</evidence>
<dbReference type="OrthoDB" id="9797795at2"/>
<dbReference type="AlphaFoldDB" id="A0A178KIE7"/>
<comment type="similarity">
    <text evidence="3">Belongs to the glycosyltransferase 9 family.</text>
</comment>
<keyword evidence="2 6" id="KW-0808">Transferase</keyword>
<dbReference type="FunFam" id="3.40.50.2000:FF:000022">
    <property type="entry name" value="ADP-heptose--LPS heptosyltransferase II"/>
    <property type="match status" value="1"/>
</dbReference>
<evidence type="ECO:0000256" key="1">
    <source>
        <dbReference type="ARBA" id="ARBA00022676"/>
    </source>
</evidence>
<evidence type="ECO:0000313" key="7">
    <source>
        <dbReference type="Proteomes" id="UP000078503"/>
    </source>
</evidence>
<organism evidence="6 7">
    <name type="scientific">Photobacterium jeanii</name>
    <dbReference type="NCBI Taxonomy" id="858640"/>
    <lineage>
        <taxon>Bacteria</taxon>
        <taxon>Pseudomonadati</taxon>
        <taxon>Pseudomonadota</taxon>
        <taxon>Gammaproteobacteria</taxon>
        <taxon>Vibrionales</taxon>
        <taxon>Vibrionaceae</taxon>
        <taxon>Photobacterium</taxon>
    </lineage>
</organism>
<evidence type="ECO:0000256" key="5">
    <source>
        <dbReference type="ARBA" id="ARBA00047503"/>
    </source>
</evidence>
<dbReference type="NCBIfam" id="NF008162">
    <property type="entry name" value="PRK10916.1"/>
    <property type="match status" value="1"/>
</dbReference>
<reference evidence="6 7" key="1">
    <citation type="submission" date="2016-03" db="EMBL/GenBank/DDBJ databases">
        <title>Photobacterium proteolyticum sp. nov. a protease producing bacterium isolated from ocean sediments of Laizhou Bay.</title>
        <authorList>
            <person name="Li Y."/>
        </authorList>
    </citation>
    <scope>NUCLEOTIDE SEQUENCE [LARGE SCALE GENOMIC DNA]</scope>
    <source>
        <strain evidence="6 7">R-40508</strain>
    </source>
</reference>
<name>A0A178KIE7_9GAMM</name>
<dbReference type="EC" id="2.4.99.24" evidence="4"/>
<dbReference type="FunFam" id="3.40.50.2000:FF:000023">
    <property type="entry name" value="ADP-heptose--LPS heptosyltransferase II"/>
    <property type="match status" value="1"/>
</dbReference>
<dbReference type="EMBL" id="LVHF01000015">
    <property type="protein sequence ID" value="OAN17010.1"/>
    <property type="molecule type" value="Genomic_DNA"/>
</dbReference>
<dbReference type="InterPro" id="IPR051199">
    <property type="entry name" value="LPS_LOS_Heptosyltrfase"/>
</dbReference>
<sequence>MKILIIGPSWVGDMVMSQSLYRTLKANNPAASIDVMAPDWCRPILSRMPEVSNVIAMPIGHGALQLGLRRQLGKELKQTGYDQAIVLPGSLKSALVPWFADIAKRTGWLGEMRYGLLNDYRKLDKAAFPLMVERYVALAFDKAEMTSAQALPQPLLYPALQVDSESSQAACQALGLNQQRPTLAICPGAEFGPAKRWPHYHYAAAVSQLIEKGWQVWIFGSGKDQPVGDEIIAALPEQHREHCVNLAGKTQLEQAVDLMASCKAAITNDSGLMHVAAAVGLPLVALYGPSSPDFTPPLTHQAKVLRLIDGYLKVRKGDGEQGYHQSLIDITPQMALDALDELLAGQSCAS</sequence>
<gene>
    <name evidence="6" type="ORF">A3K86_08735</name>
</gene>
<dbReference type="PANTHER" id="PTHR30160:SF7">
    <property type="entry name" value="ADP-HEPTOSE--LPS HEPTOSYLTRANSFERASE 2"/>
    <property type="match status" value="1"/>
</dbReference>
<comment type="catalytic activity">
    <reaction evidence="5">
        <text>an L-alpha-D-Hep-(1-&gt;5)-[alpha-Kdo-(2-&gt;4)]-alpha-Kdo-(2-&gt;6)-lipid A + ADP-L-glycero-beta-D-manno-heptose = an L-alpha-D-Hep-(1-&gt;3)-L-alpha-D-Hep-(1-&gt;5)-[alpha-Kdo-(2-&gt;4)]-alpha-Kdo-(2-&gt;6)-lipid A + ADP + H(+)</text>
        <dbReference type="Rhea" id="RHEA:74071"/>
        <dbReference type="ChEBI" id="CHEBI:15378"/>
        <dbReference type="ChEBI" id="CHEBI:61506"/>
        <dbReference type="ChEBI" id="CHEBI:193068"/>
        <dbReference type="ChEBI" id="CHEBI:193069"/>
        <dbReference type="ChEBI" id="CHEBI:456216"/>
        <dbReference type="EC" id="2.4.99.24"/>
    </reaction>
</comment>
<dbReference type="GO" id="GO:0009244">
    <property type="term" value="P:lipopolysaccharide core region biosynthetic process"/>
    <property type="evidence" value="ECO:0007669"/>
    <property type="project" value="UniProtKB-ARBA"/>
</dbReference>
<keyword evidence="7" id="KW-1185">Reference proteome</keyword>
<dbReference type="Gene3D" id="3.40.50.2000">
    <property type="entry name" value="Glycogen Phosphorylase B"/>
    <property type="match status" value="2"/>
</dbReference>
<dbReference type="GO" id="GO:0005829">
    <property type="term" value="C:cytosol"/>
    <property type="evidence" value="ECO:0007669"/>
    <property type="project" value="TreeGrafter"/>
</dbReference>
<dbReference type="SUPFAM" id="SSF53756">
    <property type="entry name" value="UDP-Glycosyltransferase/glycogen phosphorylase"/>
    <property type="match status" value="1"/>
</dbReference>
<dbReference type="RefSeq" id="WP_068330515.1">
    <property type="nucleotide sequence ID" value="NZ_LVHF01000015.1"/>
</dbReference>
<dbReference type="Pfam" id="PF01075">
    <property type="entry name" value="Glyco_transf_9"/>
    <property type="match status" value="1"/>
</dbReference>
<proteinExistence type="inferred from homology"/>
<protein>
    <recommendedName>
        <fullName evidence="4">lipopolysaccharide heptosyltransferase II</fullName>
        <ecNumber evidence="4">2.4.99.24</ecNumber>
    </recommendedName>
</protein>
<evidence type="ECO:0000256" key="2">
    <source>
        <dbReference type="ARBA" id="ARBA00022679"/>
    </source>
</evidence>
<dbReference type="InterPro" id="IPR011910">
    <property type="entry name" value="RfaF"/>
</dbReference>
<evidence type="ECO:0000256" key="4">
    <source>
        <dbReference type="ARBA" id="ARBA00044042"/>
    </source>
</evidence>
<dbReference type="Proteomes" id="UP000078503">
    <property type="component" value="Unassembled WGS sequence"/>
</dbReference>
<dbReference type="InterPro" id="IPR002201">
    <property type="entry name" value="Glyco_trans_9"/>
</dbReference>
<evidence type="ECO:0000313" key="6">
    <source>
        <dbReference type="EMBL" id="OAN17010.1"/>
    </source>
</evidence>
<dbReference type="NCBIfam" id="TIGR02195">
    <property type="entry name" value="heptsyl_trn_II"/>
    <property type="match status" value="1"/>
</dbReference>
<dbReference type="CDD" id="cd03789">
    <property type="entry name" value="GT9_LPS_heptosyltransferase"/>
    <property type="match status" value="1"/>
</dbReference>
<dbReference type="GO" id="GO:0008713">
    <property type="term" value="F:ADP-heptose-lipopolysaccharide heptosyltransferase activity"/>
    <property type="evidence" value="ECO:0007669"/>
    <property type="project" value="UniProtKB-EC"/>
</dbReference>
<dbReference type="PANTHER" id="PTHR30160">
    <property type="entry name" value="TETRAACYLDISACCHARIDE 4'-KINASE-RELATED"/>
    <property type="match status" value="1"/>
</dbReference>
<keyword evidence="1" id="KW-0328">Glycosyltransferase</keyword>
<accession>A0A178KIE7</accession>
<dbReference type="STRING" id="858640.A3K86_08735"/>
<comment type="caution">
    <text evidence="6">The sequence shown here is derived from an EMBL/GenBank/DDBJ whole genome shotgun (WGS) entry which is preliminary data.</text>
</comment>